<name>A0AB39NC79_9ACTN</name>
<dbReference type="RefSeq" id="WP_369275813.1">
    <property type="nucleotide sequence ID" value="NZ_CP163432.1"/>
</dbReference>
<dbReference type="AlphaFoldDB" id="A0AB39NC79"/>
<proteinExistence type="predicted"/>
<reference evidence="1" key="1">
    <citation type="submission" date="2024-07" db="EMBL/GenBank/DDBJ databases">
        <authorList>
            <person name="Yu S.T."/>
        </authorList>
    </citation>
    <scope>NUCLEOTIDE SEQUENCE</scope>
    <source>
        <strain evidence="1">R11</strain>
    </source>
</reference>
<organism evidence="1">
    <name type="scientific">Streptomyces sp. R11</name>
    <dbReference type="NCBI Taxonomy" id="3238625"/>
    <lineage>
        <taxon>Bacteria</taxon>
        <taxon>Bacillati</taxon>
        <taxon>Actinomycetota</taxon>
        <taxon>Actinomycetes</taxon>
        <taxon>Kitasatosporales</taxon>
        <taxon>Streptomycetaceae</taxon>
        <taxon>Streptomyces</taxon>
    </lineage>
</organism>
<evidence type="ECO:0000313" key="1">
    <source>
        <dbReference type="EMBL" id="XDQ15887.1"/>
    </source>
</evidence>
<sequence>MAADIWSHRSSSAGRRVGDGCPFRREMSVCLPARPGWHDARMTLPTPCPADLVPEATGLDAYTAVYQQAKRQGAVFVAVECQAQFWTVKVDTLTAGPSYVVDETVMEALRAAVAHLVRSREIRPDSHESVGYVALFDIGSESRACMPPCTETSHY</sequence>
<gene>
    <name evidence="1" type="ORF">AB5J55_42960</name>
</gene>
<accession>A0AB39NC79</accession>
<dbReference type="EMBL" id="CP163432">
    <property type="protein sequence ID" value="XDQ15887.1"/>
    <property type="molecule type" value="Genomic_DNA"/>
</dbReference>
<protein>
    <submittedName>
        <fullName evidence="1">Uncharacterized protein</fullName>
    </submittedName>
</protein>